<dbReference type="OrthoDB" id="10524591at2759"/>
<reference evidence="2 3" key="1">
    <citation type="submission" date="2019-07" db="EMBL/GenBank/DDBJ databases">
        <title>Rhodotorula toruloides NBRC10032 genome sequencing.</title>
        <authorList>
            <person name="Shida Y."/>
            <person name="Takaku H."/>
            <person name="Ogasawara W."/>
            <person name="Mori K."/>
        </authorList>
    </citation>
    <scope>NUCLEOTIDE SEQUENCE [LARGE SCALE GENOMIC DNA]</scope>
    <source>
        <strain evidence="2 3">NBRC10032</strain>
    </source>
</reference>
<evidence type="ECO:0008006" key="4">
    <source>
        <dbReference type="Google" id="ProtNLM"/>
    </source>
</evidence>
<feature type="region of interest" description="Disordered" evidence="1">
    <location>
        <begin position="358"/>
        <end position="379"/>
    </location>
</feature>
<proteinExistence type="predicted"/>
<feature type="region of interest" description="Disordered" evidence="1">
    <location>
        <begin position="575"/>
        <end position="622"/>
    </location>
</feature>
<sequence length="700" mass="73791">MSVLENLSAAAVSSPPLFTAITSLLPTILSRSTTHNPLTSTAVLAAVRVLKPRLSQMCAAAEPAVLLEDVAYLVVCLDRMLSHLLMLVGLSDSAAAKLKVDQPKTSRSSGTGSAWFDARHSRLIGSSFVEASEGYALSSWSGGSNKRVASGGRAELVSGLSLLAALEQVVERLSVPSASAAALAHNRVTRASFLPTHVPGSVADLCALVFLFATERDCQPSGIAEAAATALRTARPCLVSQAGLDKSAALSRHLDAACALLASHISSPVDIARGSDVWRIVQAMRALWGKSSSVTKIHRLASADQLEAFAMLFGRARLGHLPHGSLSFSPQRLHVKVLRLDLAPAHLVRTILAAAPSDALPQTPPANDSPDATPSHPSRLPSLSVSAFLRLAGETEHVDKLYAGLSLPPTRVPADAAASLSSTWFDQTGDLINTAIGRRRLTYPPFIPEPPIPSLPTLPLLHPKSPLLPTVRQKLRLNPDGTGELSKGTIFLFLDLGLKNPVAMWVERAGNPSETKAILLRNATFLETQRREARDGRERSPFDLKRLRDRLHSQAAHQLVAAAGLAPAHAKLSPLAPSATPALSSASHSSSLTPTNSSSAPTSASSARINSSSAPVDSRSSSTGALSRQTVVVAIGAGAIESSSGQRGPRAAGPVACKFVEQLSARDDLDVLAFAIDKAWTSRCVCLDCRLKDNRPLVKF</sequence>
<accession>A0A511KHP4</accession>
<dbReference type="Proteomes" id="UP000321518">
    <property type="component" value="Unassembled WGS sequence"/>
</dbReference>
<feature type="compositionally biased region" description="Polar residues" evidence="1">
    <location>
        <begin position="370"/>
        <end position="379"/>
    </location>
</feature>
<organism evidence="2 3">
    <name type="scientific">Rhodotorula toruloides</name>
    <name type="common">Yeast</name>
    <name type="synonym">Rhodosporidium toruloides</name>
    <dbReference type="NCBI Taxonomy" id="5286"/>
    <lineage>
        <taxon>Eukaryota</taxon>
        <taxon>Fungi</taxon>
        <taxon>Dikarya</taxon>
        <taxon>Basidiomycota</taxon>
        <taxon>Pucciniomycotina</taxon>
        <taxon>Microbotryomycetes</taxon>
        <taxon>Sporidiobolales</taxon>
        <taxon>Sporidiobolaceae</taxon>
        <taxon>Rhodotorula</taxon>
    </lineage>
</organism>
<protein>
    <recommendedName>
        <fullName evidence="4">Proteophosphoglycan 5</fullName>
    </recommendedName>
</protein>
<evidence type="ECO:0000313" key="3">
    <source>
        <dbReference type="Proteomes" id="UP000321518"/>
    </source>
</evidence>
<evidence type="ECO:0000256" key="1">
    <source>
        <dbReference type="SAM" id="MobiDB-lite"/>
    </source>
</evidence>
<dbReference type="EMBL" id="BJWK01000009">
    <property type="protein sequence ID" value="GEM09887.1"/>
    <property type="molecule type" value="Genomic_DNA"/>
</dbReference>
<evidence type="ECO:0000313" key="2">
    <source>
        <dbReference type="EMBL" id="GEM09887.1"/>
    </source>
</evidence>
<dbReference type="AlphaFoldDB" id="A0A511KHP4"/>
<name>A0A511KHP4_RHOTO</name>
<gene>
    <name evidence="2" type="ORF">Rt10032_c09g3904</name>
</gene>
<comment type="caution">
    <text evidence="2">The sequence shown here is derived from an EMBL/GenBank/DDBJ whole genome shotgun (WGS) entry which is preliminary data.</text>
</comment>